<evidence type="ECO:0000259" key="9">
    <source>
        <dbReference type="SMART" id="SM01281"/>
    </source>
</evidence>
<name>K5WZ43_AGABU</name>
<feature type="compositionally biased region" description="Low complexity" evidence="8">
    <location>
        <begin position="1557"/>
        <end position="1572"/>
    </location>
</feature>
<keyword evidence="11" id="KW-1185">Reference proteome</keyword>
<dbReference type="InParanoid" id="K5WZ43"/>
<evidence type="ECO:0000256" key="4">
    <source>
        <dbReference type="ARBA" id="ARBA00023015"/>
    </source>
</evidence>
<dbReference type="KEGG" id="abp:AGABI1DRAFT71331"/>
<dbReference type="PANTHER" id="PTHR46567">
    <property type="entry name" value="MEDIATOR OF RNA POLYMERASE II TRANSCRIPTION SUBUNIT 12"/>
    <property type="match status" value="1"/>
</dbReference>
<dbReference type="STRING" id="597362.K5WZ43"/>
<accession>K5WZ43</accession>
<proteinExistence type="inferred from homology"/>
<dbReference type="HOGENOM" id="CLU_003154_0_0_1"/>
<dbReference type="SMART" id="SM01281">
    <property type="entry name" value="Med12"/>
    <property type="match status" value="1"/>
</dbReference>
<evidence type="ECO:0000256" key="2">
    <source>
        <dbReference type="ARBA" id="ARBA00010289"/>
    </source>
</evidence>
<feature type="region of interest" description="Disordered" evidence="8">
    <location>
        <begin position="1505"/>
        <end position="1649"/>
    </location>
</feature>
<dbReference type="OrthoDB" id="20828at2759"/>
<sequence length="1649" mass="184728">MPGRKDENNLPLYESQPPSWLPKSHATADLGYPGFFPTKPGQDEDVLSDSRVRSGFVLGHQVSAETFSAQAIINENLNAGDTLNQLESLINEVFKRRADRIPPIPSSTFRLPTRVTLNEARKQTWFADLANPDVPLHRLRKNVPHLAKGHDMLDLLHQNNVAIPRAIWFLRVSGANETTGLRGGKGKGSYNPTQYSIDWANVMTGYMKKQLADIALPSAPRPGLNIKQTFKGVLADAEGREKWISRFSYCLMLLRTFYAEGLVDHRTFLVWFVHQMGVCNLAQAGFLSRLADEYLNPILTSRALARPFVDACLNKLVEIRNTAQEYLADTEKQFCVILQRICLALPDAFVCPRMWLAHSAMIADVMAADIIQFPPGIECSTDRAVREIRRSISDNLFDIKKRNEAILFLDPPSKGVGRLYMTIMDVKLLNSISAMTDMTTVSFFQNELDNTPAFQEKLDMLLTWSVTTLQYGDHRPFAAVTLIRLWRDRACERATRRGTETPSDFLQDQLFDWLDISEVAEEAKHLRSIALLYGELIKEELFSYSKYIQRLIARGEPGLSFTETTISRHRQFLRWIPLHKSVSPEVNQRKVTLYDLKARSTPEDTAEREIRQEIRLILPELFGGETDFDVTTSVTLLDQSKILMNAPRFEQARSIRDWFLPKLRELACRPHSAVTGSSLLRIYCISVEVMSYVKCFDSLLDFTLWVLANTKYPELLVAIIDTLHRFATIWSCMNIKRDIVLALDSAHQASKSRGIQSRGLLSLLVEFDRDKSYLSPASRERIDSDLCHFTLALRPVTEHPESVPDRLTEILLMAADTAADAPSLLANGLWIKYRTSLDWAWKVWDNAIASLRQVPLMNSDTTQRKACALRYGMFLWQVNQHLPDGLDGDVQRWFAGPGQNEIAALTAEAWQVVTVSLLYLCIHGALKSTTILTGVVYPAWQLGATESTPEVHVFLTSANNLFRQLLLQETPNTTGIPPVDLFDVQCLQTRRRTVYEEPHFSCLVKSIPLLILLENKLDIPQEIRAEFTSLRHQLCHGNQFRQGAYRSLDVIRAAFEDYPPLPEQSSANLGQNIIAGLRTILGDNVDEKNMYHWPEVTCLLSPWKIVATTIQMQFSVKQLGKALTQEATHEAASSNLNKLSIMLFHQSMTSEEAYYVGEMAQGADSTVASKFIANGFKCINELLQEFISEQMTKALDKLRRVGEVLRALVYIAQPFRKEGALVLYLDPVVQDDFVAILHNKLSEIITTLEPSASAQIDQSAQISQQIILLVRLLQFDLGFRGAWTPKMKDLSGGFIRNLFHLALYFGAPDHLNPVVYPLLVDTLLFIIDGIVSNATNSNITSEIPQPAKPLSFDPFRHYPNTLTSDIPTDLPLEYRKQILSLLSSLSTSCAVTNLVASNLLQEQPVVNQPWEWIENLDEASTLDGSSKDEDLDRQEKARLKTRYLVKNSGSLSLENFRAQMTGDGVVELLATDYDAQALNDIRTFEDGLAAEGIFARDWRESRIDVDESISSPTSVSSGRAMQSQSAGGGAGSGDGDQESGSSFSHTKTERKLTPMRASPASSIVSRSSAKGSTSSWKQQSPTMRLVGEGNDAEGPSRGVAKRKMDDGDDEVEAIERPVPSHTAPPTKRARAGAGKTTGKTAGKPRAKKR</sequence>
<dbReference type="GO" id="GO:0003712">
    <property type="term" value="F:transcription coregulator activity"/>
    <property type="evidence" value="ECO:0007669"/>
    <property type="project" value="InterPro"/>
</dbReference>
<feature type="domain" description="Mediator complex subunit Med12" evidence="9">
    <location>
        <begin position="108"/>
        <end position="171"/>
    </location>
</feature>
<dbReference type="eggNOG" id="KOG4522">
    <property type="taxonomic scope" value="Eukaryota"/>
</dbReference>
<keyword evidence="4" id="KW-0805">Transcription regulation</keyword>
<organism evidence="10 11">
    <name type="scientific">Agaricus bisporus var. burnettii (strain JB137-S8 / ATCC MYA-4627 / FGSC 10392)</name>
    <name type="common">White button mushroom</name>
    <dbReference type="NCBI Taxonomy" id="597362"/>
    <lineage>
        <taxon>Eukaryota</taxon>
        <taxon>Fungi</taxon>
        <taxon>Dikarya</taxon>
        <taxon>Basidiomycota</taxon>
        <taxon>Agaricomycotina</taxon>
        <taxon>Agaricomycetes</taxon>
        <taxon>Agaricomycetidae</taxon>
        <taxon>Agaricales</taxon>
        <taxon>Agaricineae</taxon>
        <taxon>Agaricaceae</taxon>
        <taxon>Agaricus</taxon>
    </lineage>
</organism>
<evidence type="ECO:0000256" key="1">
    <source>
        <dbReference type="ARBA" id="ARBA00004123"/>
    </source>
</evidence>
<feature type="region of interest" description="Disordered" evidence="8">
    <location>
        <begin position="1"/>
        <end position="25"/>
    </location>
</feature>
<reference evidence="11" key="1">
    <citation type="journal article" date="2012" name="Proc. Natl. Acad. Sci. U.S.A.">
        <title>Genome sequence of the button mushroom Agaricus bisporus reveals mechanisms governing adaptation to a humic-rich ecological niche.</title>
        <authorList>
            <person name="Morin E."/>
            <person name="Kohler A."/>
            <person name="Baker A.R."/>
            <person name="Foulongne-Oriol M."/>
            <person name="Lombard V."/>
            <person name="Nagy L.G."/>
            <person name="Ohm R.A."/>
            <person name="Patyshakuliyeva A."/>
            <person name="Brun A."/>
            <person name="Aerts A.L."/>
            <person name="Bailey A.M."/>
            <person name="Billette C."/>
            <person name="Coutinho P.M."/>
            <person name="Deakin G."/>
            <person name="Doddapaneni H."/>
            <person name="Floudas D."/>
            <person name="Grimwood J."/>
            <person name="Hilden K."/>
            <person name="Kuees U."/>
            <person name="LaButti K.M."/>
            <person name="Lapidus A."/>
            <person name="Lindquist E.A."/>
            <person name="Lucas S.M."/>
            <person name="Murat C."/>
            <person name="Riley R.W."/>
            <person name="Salamov A.A."/>
            <person name="Schmutz J."/>
            <person name="Subramanian V."/>
            <person name="Woesten H.A.B."/>
            <person name="Xu J."/>
            <person name="Eastwood D.C."/>
            <person name="Foster G.D."/>
            <person name="Sonnenberg A.S."/>
            <person name="Cullen D."/>
            <person name="de Vries R.P."/>
            <person name="Lundell T."/>
            <person name="Hibbett D.S."/>
            <person name="Henrissat B."/>
            <person name="Burton K.S."/>
            <person name="Kerrigan R.W."/>
            <person name="Challen M.P."/>
            <person name="Grigoriev I.V."/>
            <person name="Martin F."/>
        </authorList>
    </citation>
    <scope>NUCLEOTIDE SEQUENCE [LARGE SCALE GENOMIC DNA]</scope>
    <source>
        <strain evidence="11">JB137-S8 / ATCC MYA-4627 / FGSC 10392</strain>
    </source>
</reference>
<gene>
    <name evidence="10" type="ORF">AGABI1DRAFT_71331</name>
</gene>
<dbReference type="GeneID" id="18830947"/>
<dbReference type="InterPro" id="IPR019035">
    <property type="entry name" value="Mediator_Med12"/>
</dbReference>
<evidence type="ECO:0000256" key="5">
    <source>
        <dbReference type="ARBA" id="ARBA00023163"/>
    </source>
</evidence>
<dbReference type="RefSeq" id="XP_007328139.1">
    <property type="nucleotide sequence ID" value="XM_007328077.1"/>
</dbReference>
<dbReference type="PANTHER" id="PTHR46567:SF1">
    <property type="entry name" value="MEDIATOR OF RNA POLYMERASE II TRANSCRIPTION SUBUNIT 12"/>
    <property type="match status" value="1"/>
</dbReference>
<keyword evidence="6" id="KW-0539">Nucleus</keyword>
<evidence type="ECO:0000256" key="6">
    <source>
        <dbReference type="ARBA" id="ARBA00023242"/>
    </source>
</evidence>
<feature type="compositionally biased region" description="Low complexity" evidence="8">
    <location>
        <begin position="1516"/>
        <end position="1525"/>
    </location>
</feature>
<evidence type="ECO:0000256" key="8">
    <source>
        <dbReference type="SAM" id="MobiDB-lite"/>
    </source>
</evidence>
<evidence type="ECO:0000313" key="11">
    <source>
        <dbReference type="Proteomes" id="UP000008493"/>
    </source>
</evidence>
<dbReference type="GO" id="GO:0006357">
    <property type="term" value="P:regulation of transcription by RNA polymerase II"/>
    <property type="evidence" value="ECO:0007669"/>
    <property type="project" value="InterPro"/>
</dbReference>
<dbReference type="Proteomes" id="UP000008493">
    <property type="component" value="Unassembled WGS sequence"/>
</dbReference>
<comment type="subcellular location">
    <subcellularLocation>
        <location evidence="1">Nucleus</location>
    </subcellularLocation>
</comment>
<dbReference type="EMBL" id="JH971388">
    <property type="protein sequence ID" value="EKM80796.1"/>
    <property type="molecule type" value="Genomic_DNA"/>
</dbReference>
<feature type="compositionally biased region" description="Polar residues" evidence="8">
    <location>
        <begin position="1573"/>
        <end position="1582"/>
    </location>
</feature>
<evidence type="ECO:0000256" key="3">
    <source>
        <dbReference type="ARBA" id="ARBA00019622"/>
    </source>
</evidence>
<dbReference type="Pfam" id="PF09497">
    <property type="entry name" value="Med12"/>
    <property type="match status" value="1"/>
</dbReference>
<protein>
    <recommendedName>
        <fullName evidence="3">Mediator of RNA polymerase II transcription subunit 12</fullName>
    </recommendedName>
    <alternativeName>
        <fullName evidence="7">Mediator complex subunit 12</fullName>
    </alternativeName>
</protein>
<evidence type="ECO:0000256" key="7">
    <source>
        <dbReference type="ARBA" id="ARBA00032010"/>
    </source>
</evidence>
<dbReference type="GO" id="GO:0016592">
    <property type="term" value="C:mediator complex"/>
    <property type="evidence" value="ECO:0007669"/>
    <property type="project" value="InterPro"/>
</dbReference>
<dbReference type="OMA" id="RPWEWTE"/>
<keyword evidence="5" id="KW-0804">Transcription</keyword>
<feature type="compositionally biased region" description="Low complexity" evidence="8">
    <location>
        <begin position="1631"/>
        <end position="1641"/>
    </location>
</feature>
<comment type="similarity">
    <text evidence="2">Belongs to the Mediator complex subunit 12 family.</text>
</comment>
<evidence type="ECO:0000313" key="10">
    <source>
        <dbReference type="EMBL" id="EKM80796.1"/>
    </source>
</evidence>